<dbReference type="PROSITE" id="PS51449">
    <property type="entry name" value="MTTASE_N"/>
    <property type="match status" value="1"/>
</dbReference>
<evidence type="ECO:0000256" key="4">
    <source>
        <dbReference type="ARBA" id="ARBA00022691"/>
    </source>
</evidence>
<dbReference type="PANTHER" id="PTHR11918">
    <property type="entry name" value="RADICAL SAM PROTEINS"/>
    <property type="match status" value="1"/>
</dbReference>
<dbReference type="CDD" id="cd01335">
    <property type="entry name" value="Radical_SAM"/>
    <property type="match status" value="1"/>
</dbReference>
<dbReference type="Pfam" id="PF00919">
    <property type="entry name" value="UPF0004"/>
    <property type="match status" value="1"/>
</dbReference>
<dbReference type="InterPro" id="IPR006467">
    <property type="entry name" value="MiaB-like_bact"/>
</dbReference>
<sequence>MVRPSRSGNRLLRARRGSRGLGKVSRDASSADGQGGIDVVTFGCRLNTYESEVMKAEATKAGLNGAILFNTCAVTGEAVRQARQAIRKARRENPEIRIIVTGCAAQTDAAGFAAMPEVDAVLGNEEKLRSESYRALPDFGISSEEKVRVNDIMSVTETAPQMVGHLDGHVRGFIQVQNGCDHRCTFCIIPFGRGNSRSVPMGAVVEQARKLAENGYREVVLTGVDATSYGADLPGEPTLGLLAKTLLKQVPEILRLRLSSIDSIEVDRHLLDLIAEEPRFMPHLHLSLQHGDDLILKRMKRRHSRADALKFVSHVKQLRPGMSFGADMIAGFPTETEEMAANSARLAEEIGISQLHVFPYSPRPDTPAARMPQLDRRLVKERAARLRETAEKLQARHLAAMVGTRQTVLVEMSGMAHTENFALVATPGFQPRDLVTVTITGHNGRHLDIQPASASAA</sequence>
<dbReference type="PANTHER" id="PTHR11918:SF45">
    <property type="entry name" value="THREONYLCARBAMOYLADENOSINE TRNA METHYLTHIOTRANSFERASE"/>
    <property type="match status" value="1"/>
</dbReference>
<evidence type="ECO:0000256" key="7">
    <source>
        <dbReference type="ARBA" id="ARBA00023014"/>
    </source>
</evidence>
<organism evidence="11 12">
    <name type="scientific">Rhizobium daejeonense</name>
    <dbReference type="NCBI Taxonomy" id="240521"/>
    <lineage>
        <taxon>Bacteria</taxon>
        <taxon>Pseudomonadati</taxon>
        <taxon>Pseudomonadota</taxon>
        <taxon>Alphaproteobacteria</taxon>
        <taxon>Hyphomicrobiales</taxon>
        <taxon>Rhizobiaceae</taxon>
        <taxon>Rhizobium/Agrobacterium group</taxon>
        <taxon>Rhizobium</taxon>
    </lineage>
</organism>
<evidence type="ECO:0000256" key="2">
    <source>
        <dbReference type="ARBA" id="ARBA00022485"/>
    </source>
</evidence>
<dbReference type="InterPro" id="IPR006638">
    <property type="entry name" value="Elp3/MiaA/NifB-like_rSAM"/>
</dbReference>
<comment type="caution">
    <text evidence="11">The sequence shown here is derived from an EMBL/GenBank/DDBJ whole genome shotgun (WGS) entry which is preliminary data.</text>
</comment>
<evidence type="ECO:0000256" key="1">
    <source>
        <dbReference type="ARBA" id="ARBA00001966"/>
    </source>
</evidence>
<evidence type="ECO:0000313" key="11">
    <source>
        <dbReference type="EMBL" id="NGO65262.1"/>
    </source>
</evidence>
<proteinExistence type="predicted"/>
<evidence type="ECO:0000259" key="10">
    <source>
        <dbReference type="PROSITE" id="PS51918"/>
    </source>
</evidence>
<dbReference type="InterPro" id="IPR058240">
    <property type="entry name" value="rSAM_sf"/>
</dbReference>
<dbReference type="AlphaFoldDB" id="A0A6M1RUY8"/>
<feature type="region of interest" description="Disordered" evidence="8">
    <location>
        <begin position="1"/>
        <end position="32"/>
    </location>
</feature>
<feature type="domain" description="Radical SAM core" evidence="10">
    <location>
        <begin position="166"/>
        <end position="396"/>
    </location>
</feature>
<keyword evidence="2" id="KW-0004">4Fe-4S</keyword>
<dbReference type="GO" id="GO:0035598">
    <property type="term" value="F:tRNA (N(6)-L-threonylcarbamoyladenosine(37)-C(2))-methylthiotransferase activity"/>
    <property type="evidence" value="ECO:0007669"/>
    <property type="project" value="TreeGrafter"/>
</dbReference>
<dbReference type="SFLD" id="SFLDS00029">
    <property type="entry name" value="Radical_SAM"/>
    <property type="match status" value="1"/>
</dbReference>
<keyword evidence="12" id="KW-1185">Reference proteome</keyword>
<gene>
    <name evidence="11" type="primary">mtaB</name>
    <name evidence="11" type="ORF">G6N76_16445</name>
</gene>
<dbReference type="EMBL" id="JAAKZH010000005">
    <property type="protein sequence ID" value="NGO65262.1"/>
    <property type="molecule type" value="Genomic_DNA"/>
</dbReference>
<dbReference type="SUPFAM" id="SSF102114">
    <property type="entry name" value="Radical SAM enzymes"/>
    <property type="match status" value="1"/>
</dbReference>
<keyword evidence="4" id="KW-0949">S-adenosyl-L-methionine</keyword>
<keyword evidence="6" id="KW-0408">Iron</keyword>
<dbReference type="GO" id="GO:0046872">
    <property type="term" value="F:metal ion binding"/>
    <property type="evidence" value="ECO:0007669"/>
    <property type="project" value="UniProtKB-KW"/>
</dbReference>
<reference evidence="11 12" key="1">
    <citation type="submission" date="2020-02" db="EMBL/GenBank/DDBJ databases">
        <title>Genome sequence of the type strain CCBAU10050 of Rhizobium daejeonense.</title>
        <authorList>
            <person name="Gao J."/>
            <person name="Sun J."/>
        </authorList>
    </citation>
    <scope>NUCLEOTIDE SEQUENCE [LARGE SCALE GENOMIC DNA]</scope>
    <source>
        <strain evidence="11 12">CCBAU10050</strain>
    </source>
</reference>
<dbReference type="InterPro" id="IPR007197">
    <property type="entry name" value="rSAM"/>
</dbReference>
<dbReference type="PROSITE" id="PS51918">
    <property type="entry name" value="RADICAL_SAM"/>
    <property type="match status" value="1"/>
</dbReference>
<dbReference type="SMART" id="SM00729">
    <property type="entry name" value="Elp3"/>
    <property type="match status" value="1"/>
</dbReference>
<dbReference type="Gene3D" id="3.80.30.20">
    <property type="entry name" value="tm_1862 like domain"/>
    <property type="match status" value="1"/>
</dbReference>
<evidence type="ECO:0000259" key="9">
    <source>
        <dbReference type="PROSITE" id="PS51449"/>
    </source>
</evidence>
<dbReference type="NCBIfam" id="TIGR01579">
    <property type="entry name" value="MiaB-like-C"/>
    <property type="match status" value="1"/>
</dbReference>
<name>A0A6M1RUY8_9HYPH</name>
<dbReference type="InterPro" id="IPR023404">
    <property type="entry name" value="rSAM_horseshoe"/>
</dbReference>
<comment type="cofactor">
    <cofactor evidence="1">
        <name>[4Fe-4S] cluster</name>
        <dbReference type="ChEBI" id="CHEBI:49883"/>
    </cofactor>
</comment>
<dbReference type="InterPro" id="IPR038135">
    <property type="entry name" value="Methylthiotransferase_N_sf"/>
</dbReference>
<dbReference type="PROSITE" id="PS01278">
    <property type="entry name" value="MTTASE_RADICAL"/>
    <property type="match status" value="1"/>
</dbReference>
<dbReference type="InterPro" id="IPR020612">
    <property type="entry name" value="Methylthiotransferase_CS"/>
</dbReference>
<dbReference type="NCBIfam" id="TIGR00089">
    <property type="entry name" value="MiaB/RimO family radical SAM methylthiotransferase"/>
    <property type="match status" value="1"/>
</dbReference>
<dbReference type="InterPro" id="IPR013848">
    <property type="entry name" value="Methylthiotransferase_N"/>
</dbReference>
<accession>A0A6M1RUY8</accession>
<keyword evidence="5" id="KW-0479">Metal-binding</keyword>
<feature type="domain" description="MTTase N-terminal" evidence="9">
    <location>
        <begin position="35"/>
        <end position="145"/>
    </location>
</feature>
<evidence type="ECO:0000256" key="8">
    <source>
        <dbReference type="SAM" id="MobiDB-lite"/>
    </source>
</evidence>
<dbReference type="Gene3D" id="3.40.50.12160">
    <property type="entry name" value="Methylthiotransferase, N-terminal domain"/>
    <property type="match status" value="1"/>
</dbReference>
<evidence type="ECO:0000256" key="3">
    <source>
        <dbReference type="ARBA" id="ARBA00022679"/>
    </source>
</evidence>
<evidence type="ECO:0000256" key="6">
    <source>
        <dbReference type="ARBA" id="ARBA00023004"/>
    </source>
</evidence>
<keyword evidence="7" id="KW-0411">Iron-sulfur</keyword>
<dbReference type="SFLD" id="SFLDG01082">
    <property type="entry name" value="B12-binding_domain_containing"/>
    <property type="match status" value="1"/>
</dbReference>
<protein>
    <submittedName>
        <fullName evidence="11">tRNA (N(6)-L-threonylcarbamoyladenosine(37)-C(2))-methylthiotransferase MtaB</fullName>
    </submittedName>
</protein>
<dbReference type="InterPro" id="IPR005839">
    <property type="entry name" value="Methylthiotransferase"/>
</dbReference>
<keyword evidence="3 11" id="KW-0808">Transferase</keyword>
<evidence type="ECO:0000256" key="5">
    <source>
        <dbReference type="ARBA" id="ARBA00022723"/>
    </source>
</evidence>
<dbReference type="Pfam" id="PF04055">
    <property type="entry name" value="Radical_SAM"/>
    <property type="match status" value="1"/>
</dbReference>
<feature type="compositionally biased region" description="Low complexity" evidence="8">
    <location>
        <begin position="1"/>
        <end position="11"/>
    </location>
</feature>
<dbReference type="GO" id="GO:0051539">
    <property type="term" value="F:4 iron, 4 sulfur cluster binding"/>
    <property type="evidence" value="ECO:0007669"/>
    <property type="project" value="UniProtKB-KW"/>
</dbReference>
<dbReference type="Proteomes" id="UP000477849">
    <property type="component" value="Unassembled WGS sequence"/>
</dbReference>
<evidence type="ECO:0000313" key="12">
    <source>
        <dbReference type="Proteomes" id="UP000477849"/>
    </source>
</evidence>